<feature type="domain" description="EF-hand" evidence="6">
    <location>
        <begin position="206"/>
        <end position="241"/>
    </location>
</feature>
<proteinExistence type="predicted"/>
<dbReference type="InterPro" id="IPR036322">
    <property type="entry name" value="WD40_repeat_dom_sf"/>
</dbReference>
<dbReference type="PROSITE" id="PS00018">
    <property type="entry name" value="EF_HAND_1"/>
    <property type="match status" value="2"/>
</dbReference>
<dbReference type="Gene3D" id="2.130.10.10">
    <property type="entry name" value="YVTN repeat-like/Quinoprotein amine dehydrogenase"/>
    <property type="match status" value="4"/>
</dbReference>
<dbReference type="InterPro" id="IPR018247">
    <property type="entry name" value="EF_Hand_1_Ca_BS"/>
</dbReference>
<dbReference type="PROSITE" id="PS50222">
    <property type="entry name" value="EF_HAND_2"/>
    <property type="match status" value="2"/>
</dbReference>
<dbReference type="InterPro" id="IPR051242">
    <property type="entry name" value="WD-EF-hand_domain"/>
</dbReference>
<dbReference type="Pfam" id="PF00400">
    <property type="entry name" value="WD40"/>
    <property type="match status" value="4"/>
</dbReference>
<feature type="region of interest" description="Disordered" evidence="5">
    <location>
        <begin position="1054"/>
        <end position="1077"/>
    </location>
</feature>
<evidence type="ECO:0000256" key="3">
    <source>
        <dbReference type="ARBA" id="ARBA00022837"/>
    </source>
</evidence>
<dbReference type="SUPFAM" id="SSF101908">
    <property type="entry name" value="Putative isomerase YbhE"/>
    <property type="match status" value="1"/>
</dbReference>
<evidence type="ECO:0000259" key="6">
    <source>
        <dbReference type="PROSITE" id="PS50222"/>
    </source>
</evidence>
<dbReference type="SUPFAM" id="SSF47473">
    <property type="entry name" value="EF-hand"/>
    <property type="match status" value="1"/>
</dbReference>
<dbReference type="PROSITE" id="PS50082">
    <property type="entry name" value="WD_REPEATS_2"/>
    <property type="match status" value="5"/>
</dbReference>
<feature type="compositionally biased region" description="Polar residues" evidence="5">
    <location>
        <begin position="14"/>
        <end position="28"/>
    </location>
</feature>
<dbReference type="Pfam" id="PF13499">
    <property type="entry name" value="EF-hand_7"/>
    <property type="match status" value="1"/>
</dbReference>
<evidence type="ECO:0000256" key="2">
    <source>
        <dbReference type="ARBA" id="ARBA00022737"/>
    </source>
</evidence>
<protein>
    <submittedName>
        <fullName evidence="7">WD40 repeat domain-containing protein</fullName>
    </submittedName>
</protein>
<gene>
    <name evidence="7" type="ORF">HKI87_12g70900</name>
</gene>
<dbReference type="CDD" id="cd00200">
    <property type="entry name" value="WD40"/>
    <property type="match status" value="1"/>
</dbReference>
<keyword evidence="2" id="KW-0677">Repeat</keyword>
<dbReference type="InterPro" id="IPR001680">
    <property type="entry name" value="WD40_rpt"/>
</dbReference>
<feature type="repeat" description="WD" evidence="4">
    <location>
        <begin position="689"/>
        <end position="718"/>
    </location>
</feature>
<dbReference type="PROSITE" id="PS00678">
    <property type="entry name" value="WD_REPEATS_1"/>
    <property type="match status" value="2"/>
</dbReference>
<evidence type="ECO:0000256" key="4">
    <source>
        <dbReference type="PROSITE-ProRule" id="PRU00221"/>
    </source>
</evidence>
<name>A0AAX4PHJ6_9CHLO</name>
<feature type="compositionally biased region" description="Basic and acidic residues" evidence="5">
    <location>
        <begin position="283"/>
        <end position="295"/>
    </location>
</feature>
<dbReference type="PROSITE" id="PS50294">
    <property type="entry name" value="WD_REPEATS_REGION"/>
    <property type="match status" value="2"/>
</dbReference>
<keyword evidence="8" id="KW-1185">Reference proteome</keyword>
<sequence length="1077" mass="122049">MSDRLAGSPPARQRSGTPRSPPSRQRSGTPRHAAALTPMGAEDSPQTPAAPTPGEGDGTSPKVGQATQKVEKRKMAGRRASLIPGELELMKKGKALEEKIKSGQVAKLNLETEEKDEMKEDMEREAQLFTARRGHRRSIMAAPDVFRRNNDVDEERYIAKNASFHINTLIDLKKAFDQADEDGSGALDEEEFVNAFRNVKGMKGYRTEEQLCHLFMKIDANSDGTVDWDEFTNHILLEQSRYMANEDEELAQALYEDDDGKVMRVGEGGAGDQSKRKGGYHGSRGDEPRSSSMKKLDRLKAMQSTSERIETKAHLQHLDMIEKIEWLPQLKSYISAGRDGLLKLWSDKLAPHRTIRNGKGWITDIALMNTQPMAVCSNERTISFYDSYRTSLDELGRIVNLDNVPLWCEYIRQSDHDLFLYADEMGFIYNYVLEDQWGADSTGPNAEVEVGSKKLQGMRLTGPIQVHNDWITMFKQQSQSTTLDLITSSMDCYVKLFDLEKRETKWQVLAHTRGVYGFDVCKAFNFIATCGVERDIMLWNPFTGRSIGMLTGHTASVQKVIVVEDDNQLISLSTDKVIKIWDLRTNKCMQTIVDKEHYWPENKITSLMFNPVKKCIVSGAVKLKERHRIKKSNLQASNPLVFALFNSNFGQVVTGDANCTVNVYNVETGEKVFAFDEVHGNSTLSAWCFDNSGRRLLTGGQDVSLKMWNFNNGQCLKVFHGFGEDEITCVAYVQEGSNKYIAAGGWNSKVCIWEDNQQNKVKVLRRLEGHMDDISCMCFCPISTAAVILATGGYDGEIVLWKLDGIMKGRLNAPKDEDDDELSTRNLESLIFIPEKHNTLLALRNDGKFFVWNVVNASLSHVIRLGHKKSAMVRSMCIDDECGMLFTADSLGYVIAWSFGDFDGETSQILRHQFCFRAHDTVVVAVEYVPKYSLILTASMDGRSRLWTANGVRIGEFGQTRPWQMHRWHTYAQRQPDHVNLEDLSSEEEEEDPFEQDIGLDVVALKDDNQIDNKGAYYLEQQRMNFFGVGRKDKDMRRRKKNTNFDLVLQRRLPLKKLSPIEPPPSYREGARSKQGR</sequence>
<dbReference type="CDD" id="cd00051">
    <property type="entry name" value="EFh"/>
    <property type="match status" value="1"/>
</dbReference>
<feature type="repeat" description="WD" evidence="4">
    <location>
        <begin position="767"/>
        <end position="804"/>
    </location>
</feature>
<accession>A0AAX4PHJ6</accession>
<feature type="repeat" description="WD" evidence="4">
    <location>
        <begin position="916"/>
        <end position="947"/>
    </location>
</feature>
<reference evidence="7 8" key="1">
    <citation type="submission" date="2024-03" db="EMBL/GenBank/DDBJ databases">
        <title>Complete genome sequence of the green alga Chloropicon roscoffensis RCC1871.</title>
        <authorList>
            <person name="Lemieux C."/>
            <person name="Pombert J.-F."/>
            <person name="Otis C."/>
            <person name="Turmel M."/>
        </authorList>
    </citation>
    <scope>NUCLEOTIDE SEQUENCE [LARGE SCALE GENOMIC DNA]</scope>
    <source>
        <strain evidence="7 8">RCC1871</strain>
    </source>
</reference>
<evidence type="ECO:0000313" key="8">
    <source>
        <dbReference type="Proteomes" id="UP001472866"/>
    </source>
</evidence>
<keyword evidence="1 4" id="KW-0853">WD repeat</keyword>
<feature type="domain" description="EF-hand" evidence="6">
    <location>
        <begin position="167"/>
        <end position="202"/>
    </location>
</feature>
<dbReference type="PANTHER" id="PTHR44324">
    <property type="entry name" value="WD40 REPEAT DOMAIN 95"/>
    <property type="match status" value="1"/>
</dbReference>
<dbReference type="Gene3D" id="1.10.238.10">
    <property type="entry name" value="EF-hand"/>
    <property type="match status" value="1"/>
</dbReference>
<feature type="repeat" description="WD" evidence="4">
    <location>
        <begin position="550"/>
        <end position="591"/>
    </location>
</feature>
<feature type="region of interest" description="Disordered" evidence="5">
    <location>
        <begin position="261"/>
        <end position="295"/>
    </location>
</feature>
<dbReference type="SUPFAM" id="SSF50978">
    <property type="entry name" value="WD40 repeat-like"/>
    <property type="match status" value="2"/>
</dbReference>
<keyword evidence="3" id="KW-0106">Calcium</keyword>
<dbReference type="InterPro" id="IPR011992">
    <property type="entry name" value="EF-hand-dom_pair"/>
</dbReference>
<evidence type="ECO:0000313" key="7">
    <source>
        <dbReference type="EMBL" id="WZN65531.1"/>
    </source>
</evidence>
<dbReference type="InterPro" id="IPR015943">
    <property type="entry name" value="WD40/YVTN_repeat-like_dom_sf"/>
</dbReference>
<dbReference type="Proteomes" id="UP001472866">
    <property type="component" value="Chromosome 12"/>
</dbReference>
<feature type="repeat" description="WD" evidence="4">
    <location>
        <begin position="314"/>
        <end position="346"/>
    </location>
</feature>
<dbReference type="SMART" id="SM00320">
    <property type="entry name" value="WD40"/>
    <property type="match status" value="11"/>
</dbReference>
<dbReference type="SMART" id="SM00054">
    <property type="entry name" value="EFh"/>
    <property type="match status" value="2"/>
</dbReference>
<organism evidence="7 8">
    <name type="scientific">Chloropicon roscoffensis</name>
    <dbReference type="NCBI Taxonomy" id="1461544"/>
    <lineage>
        <taxon>Eukaryota</taxon>
        <taxon>Viridiplantae</taxon>
        <taxon>Chlorophyta</taxon>
        <taxon>Chloropicophyceae</taxon>
        <taxon>Chloropicales</taxon>
        <taxon>Chloropicaceae</taxon>
        <taxon>Chloropicon</taxon>
    </lineage>
</organism>
<dbReference type="GO" id="GO:0005509">
    <property type="term" value="F:calcium ion binding"/>
    <property type="evidence" value="ECO:0007669"/>
    <property type="project" value="InterPro"/>
</dbReference>
<feature type="region of interest" description="Disordered" evidence="5">
    <location>
        <begin position="1"/>
        <end position="79"/>
    </location>
</feature>
<evidence type="ECO:0000256" key="5">
    <source>
        <dbReference type="SAM" id="MobiDB-lite"/>
    </source>
</evidence>
<dbReference type="EMBL" id="CP151512">
    <property type="protein sequence ID" value="WZN65531.1"/>
    <property type="molecule type" value="Genomic_DNA"/>
</dbReference>
<dbReference type="InterPro" id="IPR002048">
    <property type="entry name" value="EF_hand_dom"/>
</dbReference>
<dbReference type="InterPro" id="IPR019775">
    <property type="entry name" value="WD40_repeat_CS"/>
</dbReference>
<evidence type="ECO:0000256" key="1">
    <source>
        <dbReference type="ARBA" id="ARBA00022574"/>
    </source>
</evidence>
<dbReference type="PANTHER" id="PTHR44324:SF4">
    <property type="entry name" value="WD40 REPEAT DOMAIN 95"/>
    <property type="match status" value="1"/>
</dbReference>
<dbReference type="AlphaFoldDB" id="A0AAX4PHJ6"/>